<dbReference type="Proteomes" id="UP000192257">
    <property type="component" value="Unassembled WGS sequence"/>
</dbReference>
<gene>
    <name evidence="2" type="ORF">TM35_000092200</name>
</gene>
<keyword evidence="3" id="KW-1185">Reference proteome</keyword>
<evidence type="ECO:0000313" key="2">
    <source>
        <dbReference type="EMBL" id="ORC90170.1"/>
    </source>
</evidence>
<evidence type="ECO:0000313" key="3">
    <source>
        <dbReference type="Proteomes" id="UP000192257"/>
    </source>
</evidence>
<dbReference type="EMBL" id="NBCO01000009">
    <property type="protein sequence ID" value="ORC90170.1"/>
    <property type="molecule type" value="Genomic_DNA"/>
</dbReference>
<dbReference type="OrthoDB" id="278180at2759"/>
<comment type="caution">
    <text evidence="2">The sequence shown here is derived from an EMBL/GenBank/DDBJ whole genome shotgun (WGS) entry which is preliminary data.</text>
</comment>
<accession>A0A1X0P175</accession>
<name>A0A1X0P175_9TRYP</name>
<proteinExistence type="predicted"/>
<evidence type="ECO:0000256" key="1">
    <source>
        <dbReference type="SAM" id="MobiDB-lite"/>
    </source>
</evidence>
<dbReference type="VEuPathDB" id="TriTrypDB:TM35_000092200"/>
<reference evidence="2 3" key="1">
    <citation type="submission" date="2017-03" db="EMBL/GenBank/DDBJ databases">
        <title>An alternative strategy for trypanosome survival in the mammalian bloodstream revealed through genome and transcriptome analysis of the ubiquitous bovine parasite Trypanosoma (Megatrypanum) theileri.</title>
        <authorList>
            <person name="Kelly S."/>
            <person name="Ivens A."/>
            <person name="Mott A."/>
            <person name="O'Neill E."/>
            <person name="Emms D."/>
            <person name="Macleod O."/>
            <person name="Voorheis P."/>
            <person name="Matthews J."/>
            <person name="Matthews K."/>
            <person name="Carrington M."/>
        </authorList>
    </citation>
    <scope>NUCLEOTIDE SEQUENCE [LARGE SCALE GENOMIC DNA]</scope>
    <source>
        <strain evidence="2">Edinburgh</strain>
    </source>
</reference>
<dbReference type="RefSeq" id="XP_028884236.1">
    <property type="nucleotide sequence ID" value="XM_029024459.1"/>
</dbReference>
<dbReference type="AlphaFoldDB" id="A0A1X0P175"/>
<protein>
    <submittedName>
        <fullName evidence="2">Uncharacterized protein</fullName>
    </submittedName>
</protein>
<dbReference type="GeneID" id="39984239"/>
<organism evidence="2 3">
    <name type="scientific">Trypanosoma theileri</name>
    <dbReference type="NCBI Taxonomy" id="67003"/>
    <lineage>
        <taxon>Eukaryota</taxon>
        <taxon>Discoba</taxon>
        <taxon>Euglenozoa</taxon>
        <taxon>Kinetoplastea</taxon>
        <taxon>Metakinetoplastina</taxon>
        <taxon>Trypanosomatida</taxon>
        <taxon>Trypanosomatidae</taxon>
        <taxon>Trypanosoma</taxon>
    </lineage>
</organism>
<sequence length="103" mass="11913">MKCPVYIARCRQCGNTRRTYNDPRLRRSVIECKAACFESHYEWDFVEECKMDDEEEEERKKKEAMKGDGVTSENLSPTGAPPAVEETTSSKRKRKGFRNCIVA</sequence>
<feature type="region of interest" description="Disordered" evidence="1">
    <location>
        <begin position="56"/>
        <end position="103"/>
    </location>
</feature>